<sequence>MSSASLRSFRLSARMVRSFKALVLVSVTSLTLAGCNDLNVSVGANQSPSATTITVTSSAGAAAADDTTSEEFVSDYVDLYQEVIDEPSSFPIKGNPDYEPRGTYSYVLMDATGDGLPELLLRIDSQEYSPVSIFTVDNGELVQANGVLIDGAAGAGGHRLRLKGSQSGAGFYQIEYQSLSMDGDSTLYEFDGVDVYSTDKTEQFRLDAPLADHQEIEWIDTYDSSGLKYLGTSNTSAEKKAEPSDIPAYSPSNVEATHTFTGVVKEKTAGELMDGMGTPNGEPEDELHVVMELDSPMNITAWSSGGYYRNAFIEEISLPQYFGQDYVYDWSLYVGDRITIYADSEDVVFPSDTSLPLGMLRVVDFTDIEE</sequence>
<dbReference type="Proteomes" id="UP000076947">
    <property type="component" value="Unassembled WGS sequence"/>
</dbReference>
<name>A0A177IEB7_9CORY</name>
<gene>
    <name evidence="2" type="ORF">AYJ05_04715</name>
</gene>
<dbReference type="RefSeq" id="WP_082869471.1">
    <property type="nucleotide sequence ID" value="NZ_LSTQ01000022.1"/>
</dbReference>
<evidence type="ECO:0000313" key="2">
    <source>
        <dbReference type="EMBL" id="OAH27180.1"/>
    </source>
</evidence>
<comment type="caution">
    <text evidence="2">The sequence shown here is derived from an EMBL/GenBank/DDBJ whole genome shotgun (WGS) entry which is preliminary data.</text>
</comment>
<evidence type="ECO:0000313" key="3">
    <source>
        <dbReference type="Proteomes" id="UP000076947"/>
    </source>
</evidence>
<dbReference type="EMBL" id="LSTQ01000022">
    <property type="protein sequence ID" value="OAH27180.1"/>
    <property type="molecule type" value="Genomic_DNA"/>
</dbReference>
<dbReference type="AlphaFoldDB" id="A0A177IEB7"/>
<organism evidence="2 3">
    <name type="scientific">Corynebacterium stationis</name>
    <dbReference type="NCBI Taxonomy" id="1705"/>
    <lineage>
        <taxon>Bacteria</taxon>
        <taxon>Bacillati</taxon>
        <taxon>Actinomycetota</taxon>
        <taxon>Actinomycetes</taxon>
        <taxon>Mycobacteriales</taxon>
        <taxon>Corynebacteriaceae</taxon>
        <taxon>Corynebacterium</taxon>
    </lineage>
</organism>
<dbReference type="OrthoDB" id="4426122at2"/>
<feature type="chain" id="PRO_5039582953" evidence="1">
    <location>
        <begin position="34"/>
        <end position="370"/>
    </location>
</feature>
<protein>
    <submittedName>
        <fullName evidence="2">Uncharacterized protein</fullName>
    </submittedName>
</protein>
<accession>A0A177IEB7</accession>
<evidence type="ECO:0000256" key="1">
    <source>
        <dbReference type="SAM" id="SignalP"/>
    </source>
</evidence>
<reference evidence="3" key="1">
    <citation type="submission" date="2016-02" db="EMBL/GenBank/DDBJ databases">
        <authorList>
            <person name="Kaur G."/>
            <person name="Nair G.R."/>
            <person name="Mayilraj S."/>
        </authorList>
    </citation>
    <scope>NUCLEOTIDE SEQUENCE [LARGE SCALE GENOMIC DNA]</scope>
    <source>
        <strain evidence="3">GA-15</strain>
    </source>
</reference>
<keyword evidence="3" id="KW-1185">Reference proteome</keyword>
<feature type="signal peptide" evidence="1">
    <location>
        <begin position="1"/>
        <end position="33"/>
    </location>
</feature>
<keyword evidence="1" id="KW-0732">Signal</keyword>
<dbReference type="PROSITE" id="PS51257">
    <property type="entry name" value="PROKAR_LIPOPROTEIN"/>
    <property type="match status" value="1"/>
</dbReference>
<proteinExistence type="predicted"/>